<proteinExistence type="predicted"/>
<protein>
    <recommendedName>
        <fullName evidence="3">Conjugal transfer protein TraI</fullName>
    </recommendedName>
</protein>
<evidence type="ECO:0000313" key="2">
    <source>
        <dbReference type="Proteomes" id="UP000198942"/>
    </source>
</evidence>
<reference evidence="2" key="1">
    <citation type="submission" date="2016-10" db="EMBL/GenBank/DDBJ databases">
        <authorList>
            <person name="Varghese N."/>
            <person name="Submissions S."/>
        </authorList>
    </citation>
    <scope>NUCLEOTIDE SEQUENCE [LARGE SCALE GENOMIC DNA]</scope>
    <source>
        <strain evidence="2">Gh-48</strain>
    </source>
</reference>
<dbReference type="Proteomes" id="UP000198942">
    <property type="component" value="Unassembled WGS sequence"/>
</dbReference>
<gene>
    <name evidence="1" type="ORF">SAMN05192574_102318</name>
</gene>
<evidence type="ECO:0000313" key="1">
    <source>
        <dbReference type="EMBL" id="SEN05661.1"/>
    </source>
</evidence>
<dbReference type="AlphaFoldDB" id="A0A1H8DE82"/>
<evidence type="ECO:0008006" key="3">
    <source>
        <dbReference type="Google" id="ProtNLM"/>
    </source>
</evidence>
<accession>A0A1H8DE82</accession>
<name>A0A1H8DE82_9SPHI</name>
<sequence>MNLMRFYKIVLPISMAVILIALPEKKAEAQVVITEVLNQTVGKIIRAIDLGVQRAQNKTIWLQNAQKVIETQLNQLKLTEIAGIGQQQKDLFSNYYQELYQVKSIISGYRQVKNITLRQAALVKEYQRAWGMTQQDDHFSAAELQNIAAVYTGILQASVKNLDELMVVINSFRTQMSDGERMELIDRIAARIDRNYNDLKQFNNQNILLSLGRSRNAQDVQSLKNLYGIN</sequence>
<organism evidence="1 2">
    <name type="scientific">Mucilaginibacter gossypiicola</name>
    <dbReference type="NCBI Taxonomy" id="551995"/>
    <lineage>
        <taxon>Bacteria</taxon>
        <taxon>Pseudomonadati</taxon>
        <taxon>Bacteroidota</taxon>
        <taxon>Sphingobacteriia</taxon>
        <taxon>Sphingobacteriales</taxon>
        <taxon>Sphingobacteriaceae</taxon>
        <taxon>Mucilaginibacter</taxon>
    </lineage>
</organism>
<keyword evidence="2" id="KW-1185">Reference proteome</keyword>
<dbReference type="EMBL" id="FOCL01000002">
    <property type="protein sequence ID" value="SEN05661.1"/>
    <property type="molecule type" value="Genomic_DNA"/>
</dbReference>
<dbReference type="STRING" id="551995.SAMN05192574_102318"/>